<gene>
    <name evidence="2" type="ORF">POCTA_138.1.T0050338</name>
</gene>
<dbReference type="Proteomes" id="UP000683925">
    <property type="component" value="Unassembled WGS sequence"/>
</dbReference>
<evidence type="ECO:0000256" key="1">
    <source>
        <dbReference type="SAM" id="MobiDB-lite"/>
    </source>
</evidence>
<reference evidence="2" key="1">
    <citation type="submission" date="2021-01" db="EMBL/GenBank/DDBJ databases">
        <authorList>
            <consortium name="Genoscope - CEA"/>
            <person name="William W."/>
        </authorList>
    </citation>
    <scope>NUCLEOTIDE SEQUENCE</scope>
</reference>
<evidence type="ECO:0008006" key="4">
    <source>
        <dbReference type="Google" id="ProtNLM"/>
    </source>
</evidence>
<feature type="compositionally biased region" description="Basic residues" evidence="1">
    <location>
        <begin position="981"/>
        <end position="1018"/>
    </location>
</feature>
<feature type="region of interest" description="Disordered" evidence="1">
    <location>
        <begin position="973"/>
        <end position="1018"/>
    </location>
</feature>
<proteinExistence type="predicted"/>
<dbReference type="CDD" id="cd00198">
    <property type="entry name" value="vWFA"/>
    <property type="match status" value="1"/>
</dbReference>
<dbReference type="OrthoDB" id="295145at2759"/>
<dbReference type="AlphaFoldDB" id="A0A8S1S3Q4"/>
<dbReference type="OMA" id="TGKHQQK"/>
<evidence type="ECO:0000313" key="2">
    <source>
        <dbReference type="EMBL" id="CAD8134253.1"/>
    </source>
</evidence>
<organism evidence="2 3">
    <name type="scientific">Paramecium octaurelia</name>
    <dbReference type="NCBI Taxonomy" id="43137"/>
    <lineage>
        <taxon>Eukaryota</taxon>
        <taxon>Sar</taxon>
        <taxon>Alveolata</taxon>
        <taxon>Ciliophora</taxon>
        <taxon>Intramacronucleata</taxon>
        <taxon>Oligohymenophorea</taxon>
        <taxon>Peniculida</taxon>
        <taxon>Parameciidae</taxon>
        <taxon>Paramecium</taxon>
    </lineage>
</organism>
<comment type="caution">
    <text evidence="2">The sequence shown here is derived from an EMBL/GenBank/DDBJ whole genome shotgun (WGS) entry which is preliminary data.</text>
</comment>
<accession>A0A8S1S3Q4</accession>
<name>A0A8S1S3Q4_PAROT</name>
<evidence type="ECO:0000313" key="3">
    <source>
        <dbReference type="Proteomes" id="UP000683925"/>
    </source>
</evidence>
<sequence length="1018" mass="118076">MEQNQFFALKIPFIEQTQDKSTTKGDKKGKEGNAILTIIGVIDASGSMSGCWEWLSDFWNQSIPKENLITITFDTRQKISADGVLSKRIKDHGGGGTEIVPAFSTMETELQKVPIQNNITIIFISDGQDNNVRTIDERMKKLSGNTQNRNINFICLGVESGFPTNISMNLRQLYHRGDPQIPAIYLIEHASPQAFFNKFETMKKYFYPSQQLKLDKMINLFPYDEDVTDEVYEGQWVITKKNKLQILQEDKDPIELHPIAESDLLVDDVVDLFRSWVQNLQIRAMSGAQGIKDKAADALAIMERMANRLSDQFNMNVLNFNQAEIVDPTQPFNVRAQRNYVYKYGNKLLFFIEEARQLAKGVDIKQLGDFEAAKKLNIGTITGKHQQKALALKGITVEEFRKMRDEFQDIVINCDFKKENEQGQERSVVSLETQRDIVSNSKLVVEGLKYIKSQYDFAETFPLVGHGLKVKRNDGCFVNPWLVQVENFAQQNKVIDSAYLIKNNFKVELNTGGEKKEEINCILPLFPRSDQDLQPILRSRIIKLLLTFMVQQNVDTFYEETYLALLANALIFVYKQPRTKWQEDTINLIYSTTSIVYKGTEKFENYLKKLLENPTSAYLEKEEQYEDYVATSKPFISLFYLMMTKNIVQDFDSEIEKLILYHFIREQFKHQQQLTYYLKLKLQKQDEESLQTQLKSSFEKHVSIKHFRQSITQEIEQVILSRFENDNTTVDLYEEKVFNRDMKLTLEVIENFYEQFKGVKFDQKKYIHLIYHVIKTPEKDVFTTKVNFGNIKDIQKELLQQNKGDLTKGTQSTKAALEKEYIVWFIKNHMMVKPLTYEELQQECKAKGIDVNTIAYNVKSGLSSNCCMSKQCPFYLVVNGLDYKRHIQTWGRKVPQGFHQYVRAEILKGQTLEQIIQSATQKWKKFPKLYLGNEDVVHQYIKMISESLPQEYQIKNLPNQQLLHHQVKLTFPQKQKVQKYGNKRGQQRGGRRGGQRGRGGPRGRGRGGRGRGQKRGGP</sequence>
<dbReference type="EMBL" id="CAJJDP010000004">
    <property type="protein sequence ID" value="CAD8134253.1"/>
    <property type="molecule type" value="Genomic_DNA"/>
</dbReference>
<protein>
    <recommendedName>
        <fullName evidence="4">VWFA domain-containing protein</fullName>
    </recommendedName>
</protein>
<keyword evidence="3" id="KW-1185">Reference proteome</keyword>